<name>A0A2P2INM3_RHIMU</name>
<dbReference type="AlphaFoldDB" id="A0A2P2INM3"/>
<accession>A0A2P2INM3</accession>
<dbReference type="EMBL" id="GGEC01002346">
    <property type="protein sequence ID" value="MBW82829.1"/>
    <property type="molecule type" value="Transcribed_RNA"/>
</dbReference>
<sequence length="21" mass="2484">MALADPFVFRNRKSSLLELIY</sequence>
<evidence type="ECO:0000313" key="1">
    <source>
        <dbReference type="EMBL" id="MBW82829.1"/>
    </source>
</evidence>
<organism evidence="1">
    <name type="scientific">Rhizophora mucronata</name>
    <name type="common">Asiatic mangrove</name>
    <dbReference type="NCBI Taxonomy" id="61149"/>
    <lineage>
        <taxon>Eukaryota</taxon>
        <taxon>Viridiplantae</taxon>
        <taxon>Streptophyta</taxon>
        <taxon>Embryophyta</taxon>
        <taxon>Tracheophyta</taxon>
        <taxon>Spermatophyta</taxon>
        <taxon>Magnoliopsida</taxon>
        <taxon>eudicotyledons</taxon>
        <taxon>Gunneridae</taxon>
        <taxon>Pentapetalae</taxon>
        <taxon>rosids</taxon>
        <taxon>fabids</taxon>
        <taxon>Malpighiales</taxon>
        <taxon>Rhizophoraceae</taxon>
        <taxon>Rhizophora</taxon>
    </lineage>
</organism>
<proteinExistence type="predicted"/>
<protein>
    <submittedName>
        <fullName evidence="1">Uncharacterized protein</fullName>
    </submittedName>
</protein>
<reference evidence="1" key="1">
    <citation type="submission" date="2018-02" db="EMBL/GenBank/DDBJ databases">
        <title>Rhizophora mucronata_Transcriptome.</title>
        <authorList>
            <person name="Meera S.P."/>
            <person name="Sreeshan A."/>
            <person name="Augustine A."/>
        </authorList>
    </citation>
    <scope>NUCLEOTIDE SEQUENCE</scope>
    <source>
        <tissue evidence="1">Leaf</tissue>
    </source>
</reference>